<gene>
    <name evidence="3" type="ORF">OB914_06875</name>
    <name evidence="2" type="ORF">OB916_05540</name>
</gene>
<feature type="compositionally biased region" description="Basic and acidic residues" evidence="1">
    <location>
        <begin position="1"/>
        <end position="17"/>
    </location>
</feature>
<proteinExistence type="predicted"/>
<evidence type="ECO:0000313" key="5">
    <source>
        <dbReference type="Proteomes" id="UP001209746"/>
    </source>
</evidence>
<dbReference type="Proteomes" id="UP001208186">
    <property type="component" value="Unassembled WGS sequence"/>
</dbReference>
<keyword evidence="4" id="KW-1185">Reference proteome</keyword>
<protein>
    <submittedName>
        <fullName evidence="3">Uncharacterized protein</fullName>
    </submittedName>
</protein>
<evidence type="ECO:0000313" key="4">
    <source>
        <dbReference type="Proteomes" id="UP001208186"/>
    </source>
</evidence>
<sequence length="43" mass="4596">MDVLRRTDAEHIDRSPTDSDCCTDPTARPGGDGSTLGSHDTHV</sequence>
<feature type="region of interest" description="Disordered" evidence="1">
    <location>
        <begin position="1"/>
        <end position="43"/>
    </location>
</feature>
<evidence type="ECO:0000313" key="2">
    <source>
        <dbReference type="EMBL" id="MCU4717526.1"/>
    </source>
</evidence>
<name>A0AAE3LEY9_9EURY</name>
<reference evidence="3" key="1">
    <citation type="submission" date="2023-02" db="EMBL/GenBank/DDBJ databases">
        <title>Enrichment on poylsaccharides allowed isolation of novel metabolic and taxonomic groups of Haloarchaea.</title>
        <authorList>
            <person name="Sorokin D.Y."/>
            <person name="Elcheninov A.G."/>
            <person name="Khizhniak T.V."/>
            <person name="Kolganova T.V."/>
            <person name="Kublanov I.V."/>
        </authorList>
    </citation>
    <scope>NUCLEOTIDE SEQUENCE</scope>
    <source>
        <strain evidence="2 4">HArc-curdl5-1</strain>
        <strain evidence="3">HArc-curdl7</strain>
    </source>
</reference>
<dbReference type="AlphaFoldDB" id="A0AAE3LEY9"/>
<dbReference type="RefSeq" id="WP_315908289.1">
    <property type="nucleotide sequence ID" value="NZ_JAOPKC010000003.1"/>
</dbReference>
<dbReference type="EMBL" id="JAOPKD010000004">
    <property type="protein sequence ID" value="MCU4726690.1"/>
    <property type="molecule type" value="Genomic_DNA"/>
</dbReference>
<evidence type="ECO:0000256" key="1">
    <source>
        <dbReference type="SAM" id="MobiDB-lite"/>
    </source>
</evidence>
<dbReference type="EMBL" id="JAOPKC010000003">
    <property type="protein sequence ID" value="MCU4717526.1"/>
    <property type="molecule type" value="Genomic_DNA"/>
</dbReference>
<comment type="caution">
    <text evidence="3">The sequence shown here is derived from an EMBL/GenBank/DDBJ whole genome shotgun (WGS) entry which is preliminary data.</text>
</comment>
<dbReference type="Proteomes" id="UP001209746">
    <property type="component" value="Unassembled WGS sequence"/>
</dbReference>
<organism evidence="3 5">
    <name type="scientific">Halapricum hydrolyticum</name>
    <dbReference type="NCBI Taxonomy" id="2979991"/>
    <lineage>
        <taxon>Archaea</taxon>
        <taxon>Methanobacteriati</taxon>
        <taxon>Methanobacteriota</taxon>
        <taxon>Stenosarchaea group</taxon>
        <taxon>Halobacteria</taxon>
        <taxon>Halobacteriales</taxon>
        <taxon>Haloarculaceae</taxon>
        <taxon>Halapricum</taxon>
    </lineage>
</organism>
<accession>A0AAE3LEY9</accession>
<evidence type="ECO:0000313" key="3">
    <source>
        <dbReference type="EMBL" id="MCU4726690.1"/>
    </source>
</evidence>